<evidence type="ECO:0000313" key="1">
    <source>
        <dbReference type="Proteomes" id="UP000095286"/>
    </source>
</evidence>
<dbReference type="WBParaSite" id="RSKR_0001115200.1">
    <property type="protein sequence ID" value="RSKR_0001115200.1"/>
    <property type="gene ID" value="RSKR_0001115200"/>
</dbReference>
<sequence>MNCFSFCRLCSKPNTTSRNKNVVDGKAVERPSIDTDSTYGNIDSVDAIEDNVQLNNVSPAKGISFRAKAKNVIFGCERFSHQNTPIRDDSKKQANRKSFPIFSSTKKQDNEKRKLPKLPVPSPSDNSTNNLNVGAANPKKLQTRQVSYDDKGNEVYESIYPEIETDSIVDPFYSKLNEPSSSQKYDSSVFSKFCKKNMIPVTTQDDPIYTSASQIYGGSEDPYSSIISNSGDKDTHGYSRVKDTKSSDDLNDRIPMVDEDVREINNGASTSHVPINLEALYAKINRPKERMSNGFRCQKSTDSGVHANTSPNKNNETPSHDLIYQQMDESGSESIISSNSRNPSYRYITVRETVDVVRERIRRQQEEGSQQNIIQINEGPPPIREHYYSSINEYESVSDAPTDNLQRNGSGAANYLMSENQRPIPPISPVPERYGVKKNIYKPRIVNSTTYPSMQNIGSSPLRSINIQQIGNSRSHSMAEISNSTPIKKATIRTISIQLTDSKKKIAEDEEILKRGFSASRDSNWSTPLDHVISIMTEFMGEPAQDILEDSISLISNIVTTGIEKAKELNESKCENKTILESGSQTDRFTSQIPRKVVRKASFDAETQTSRKVFQEIRKKSLVPNVGNRDYVSTIDLSNEKGWPLKNGSIL</sequence>
<dbReference type="Proteomes" id="UP000095286">
    <property type="component" value="Unplaced"/>
</dbReference>
<reference evidence="2" key="1">
    <citation type="submission" date="2016-11" db="UniProtKB">
        <authorList>
            <consortium name="WormBaseParasite"/>
        </authorList>
    </citation>
    <scope>IDENTIFICATION</scope>
    <source>
        <strain evidence="2">KR3021</strain>
    </source>
</reference>
<name>A0AC35UFX9_9BILA</name>
<accession>A0AC35UFX9</accession>
<protein>
    <submittedName>
        <fullName evidence="2">cGMP-dependent protein kinase</fullName>
    </submittedName>
</protein>
<proteinExistence type="predicted"/>
<evidence type="ECO:0000313" key="2">
    <source>
        <dbReference type="WBParaSite" id="RSKR_0001115200.1"/>
    </source>
</evidence>
<organism evidence="1 2">
    <name type="scientific">Rhabditophanes sp. KR3021</name>
    <dbReference type="NCBI Taxonomy" id="114890"/>
    <lineage>
        <taxon>Eukaryota</taxon>
        <taxon>Metazoa</taxon>
        <taxon>Ecdysozoa</taxon>
        <taxon>Nematoda</taxon>
        <taxon>Chromadorea</taxon>
        <taxon>Rhabditida</taxon>
        <taxon>Tylenchina</taxon>
        <taxon>Panagrolaimomorpha</taxon>
        <taxon>Strongyloidoidea</taxon>
        <taxon>Alloionematidae</taxon>
        <taxon>Rhabditophanes</taxon>
    </lineage>
</organism>